<evidence type="ECO:0000256" key="1">
    <source>
        <dbReference type="ARBA" id="ARBA00023015"/>
    </source>
</evidence>
<evidence type="ECO:0000313" key="6">
    <source>
        <dbReference type="EMBL" id="NMO00731.1"/>
    </source>
</evidence>
<dbReference type="PROSITE" id="PS50977">
    <property type="entry name" value="HTH_TETR_2"/>
    <property type="match status" value="1"/>
</dbReference>
<dbReference type="Proteomes" id="UP000550729">
    <property type="component" value="Unassembled WGS sequence"/>
</dbReference>
<feature type="DNA-binding region" description="H-T-H motif" evidence="4">
    <location>
        <begin position="37"/>
        <end position="56"/>
    </location>
</feature>
<evidence type="ECO:0000259" key="5">
    <source>
        <dbReference type="PROSITE" id="PS50977"/>
    </source>
</evidence>
<keyword evidence="3" id="KW-0804">Transcription</keyword>
<dbReference type="RefSeq" id="WP_170193245.1">
    <property type="nucleotide sequence ID" value="NZ_JABBNB010000005.1"/>
</dbReference>
<dbReference type="PANTHER" id="PTHR30055:SF234">
    <property type="entry name" value="HTH-TYPE TRANSCRIPTIONAL REGULATOR BETI"/>
    <property type="match status" value="1"/>
</dbReference>
<evidence type="ECO:0000313" key="7">
    <source>
        <dbReference type="Proteomes" id="UP000550729"/>
    </source>
</evidence>
<dbReference type="PANTHER" id="PTHR30055">
    <property type="entry name" value="HTH-TYPE TRANSCRIPTIONAL REGULATOR RUTR"/>
    <property type="match status" value="1"/>
</dbReference>
<evidence type="ECO:0000256" key="4">
    <source>
        <dbReference type="PROSITE-ProRule" id="PRU00335"/>
    </source>
</evidence>
<name>A0A848KX19_9ACTN</name>
<dbReference type="PRINTS" id="PR00455">
    <property type="entry name" value="HTHTETR"/>
</dbReference>
<proteinExistence type="predicted"/>
<dbReference type="GO" id="GO:0000976">
    <property type="term" value="F:transcription cis-regulatory region binding"/>
    <property type="evidence" value="ECO:0007669"/>
    <property type="project" value="TreeGrafter"/>
</dbReference>
<dbReference type="Gene3D" id="1.10.357.10">
    <property type="entry name" value="Tetracycline Repressor, domain 2"/>
    <property type="match status" value="1"/>
</dbReference>
<dbReference type="InterPro" id="IPR001647">
    <property type="entry name" value="HTH_TetR"/>
</dbReference>
<keyword evidence="1" id="KW-0805">Transcription regulation</keyword>
<keyword evidence="7" id="KW-1185">Reference proteome</keyword>
<protein>
    <submittedName>
        <fullName evidence="6">TetR/AcrR family transcriptional regulator</fullName>
    </submittedName>
</protein>
<comment type="caution">
    <text evidence="6">The sequence shown here is derived from an EMBL/GenBank/DDBJ whole genome shotgun (WGS) entry which is preliminary data.</text>
</comment>
<keyword evidence="2 4" id="KW-0238">DNA-binding</keyword>
<gene>
    <name evidence="6" type="ORF">HH308_05815</name>
</gene>
<reference evidence="6 7" key="1">
    <citation type="submission" date="2020-04" db="EMBL/GenBank/DDBJ databases">
        <title>Gordonia sp. nov. TBRC 11910.</title>
        <authorList>
            <person name="Suriyachadkun C."/>
        </authorList>
    </citation>
    <scope>NUCLEOTIDE SEQUENCE [LARGE SCALE GENOMIC DNA]</scope>
    <source>
        <strain evidence="6 7">TBRC 11910</strain>
    </source>
</reference>
<dbReference type="EMBL" id="JABBNB010000005">
    <property type="protein sequence ID" value="NMO00731.1"/>
    <property type="molecule type" value="Genomic_DNA"/>
</dbReference>
<dbReference type="InterPro" id="IPR050109">
    <property type="entry name" value="HTH-type_TetR-like_transc_reg"/>
</dbReference>
<dbReference type="AlphaFoldDB" id="A0A848KX19"/>
<dbReference type="GO" id="GO:0003700">
    <property type="term" value="F:DNA-binding transcription factor activity"/>
    <property type="evidence" value="ECO:0007669"/>
    <property type="project" value="TreeGrafter"/>
</dbReference>
<evidence type="ECO:0000256" key="2">
    <source>
        <dbReference type="ARBA" id="ARBA00023125"/>
    </source>
</evidence>
<organism evidence="6 7">
    <name type="scientific">Gordonia asplenii</name>
    <dbReference type="NCBI Taxonomy" id="2725283"/>
    <lineage>
        <taxon>Bacteria</taxon>
        <taxon>Bacillati</taxon>
        <taxon>Actinomycetota</taxon>
        <taxon>Actinomycetes</taxon>
        <taxon>Mycobacteriales</taxon>
        <taxon>Gordoniaceae</taxon>
        <taxon>Gordonia</taxon>
    </lineage>
</organism>
<dbReference type="Pfam" id="PF00440">
    <property type="entry name" value="TetR_N"/>
    <property type="match status" value="1"/>
</dbReference>
<dbReference type="InterPro" id="IPR009057">
    <property type="entry name" value="Homeodomain-like_sf"/>
</dbReference>
<accession>A0A848KX19</accession>
<sequence>MARRKALTRAESQAVTREQLVDSAEKLFLANGYHATSIATIAADCGRTVGAVYSNYASKEELCCAVLRRRFTAEIAKALAMLTAAGDDLDARLEAIAQWWREFARDTPMLLLTAEYGLSLLRDPNQRDKAAHAIDSTVDSVRVMVDDHLPSEAARAHSASFDRAANAITAFAIGLSTLRGVGTLGERESTAILTESIRMWIDRVAAETHLPA</sequence>
<feature type="domain" description="HTH tetR-type" evidence="5">
    <location>
        <begin position="14"/>
        <end position="74"/>
    </location>
</feature>
<dbReference type="SUPFAM" id="SSF46689">
    <property type="entry name" value="Homeodomain-like"/>
    <property type="match status" value="1"/>
</dbReference>
<evidence type="ECO:0000256" key="3">
    <source>
        <dbReference type="ARBA" id="ARBA00023163"/>
    </source>
</evidence>